<feature type="region of interest" description="Disordered" evidence="1">
    <location>
        <begin position="229"/>
        <end position="262"/>
    </location>
</feature>
<dbReference type="Proteomes" id="UP000297245">
    <property type="component" value="Unassembled WGS sequence"/>
</dbReference>
<proteinExistence type="predicted"/>
<dbReference type="EMBL" id="ML179039">
    <property type="protein sequence ID" value="THV07043.1"/>
    <property type="molecule type" value="Genomic_DNA"/>
</dbReference>
<feature type="compositionally biased region" description="Low complexity" evidence="1">
    <location>
        <begin position="130"/>
        <end position="153"/>
    </location>
</feature>
<evidence type="ECO:0000313" key="2">
    <source>
        <dbReference type="EMBL" id="THV07043.1"/>
    </source>
</evidence>
<accession>A0A4S8MUT7</accession>
<feature type="compositionally biased region" description="Basic and acidic residues" evidence="1">
    <location>
        <begin position="239"/>
        <end position="256"/>
    </location>
</feature>
<gene>
    <name evidence="2" type="ORF">K435DRAFT_772761</name>
</gene>
<feature type="region of interest" description="Disordered" evidence="1">
    <location>
        <begin position="1"/>
        <end position="211"/>
    </location>
</feature>
<sequence length="262" mass="28588">MHSSTRSTGPRTRSRARQEAERNAQHPASHGLGVIHEDANASIATNNLVQGLPPRNTRRPRVSLPLRSPLELAAPQPHQREPVALPSVASKQSRAPTISSPLSPHRSTTTRFDPPAMARSPRPPSPIPSPAQRTSSSFHPPRSSSSSSDSLGSQTTLLKAVEARKRQGLQRNFTPAQPLDQQGTPQTPNAPKRGRVSLGRGHDMKKPSPLSLVVEESLEGDEDAVFQVGMGQPVSRPRPNRELEFLDPNQRPDFRKTRSSAF</sequence>
<evidence type="ECO:0000313" key="3">
    <source>
        <dbReference type="Proteomes" id="UP000297245"/>
    </source>
</evidence>
<protein>
    <submittedName>
        <fullName evidence="2">Uncharacterized protein</fullName>
    </submittedName>
</protein>
<organism evidence="2 3">
    <name type="scientific">Dendrothele bispora (strain CBS 962.96)</name>
    <dbReference type="NCBI Taxonomy" id="1314807"/>
    <lineage>
        <taxon>Eukaryota</taxon>
        <taxon>Fungi</taxon>
        <taxon>Dikarya</taxon>
        <taxon>Basidiomycota</taxon>
        <taxon>Agaricomycotina</taxon>
        <taxon>Agaricomycetes</taxon>
        <taxon>Agaricomycetidae</taxon>
        <taxon>Agaricales</taxon>
        <taxon>Agaricales incertae sedis</taxon>
        <taxon>Dendrothele</taxon>
    </lineage>
</organism>
<reference evidence="2 3" key="1">
    <citation type="journal article" date="2019" name="Nat. Ecol. Evol.">
        <title>Megaphylogeny resolves global patterns of mushroom evolution.</title>
        <authorList>
            <person name="Varga T."/>
            <person name="Krizsan K."/>
            <person name="Foldi C."/>
            <person name="Dima B."/>
            <person name="Sanchez-Garcia M."/>
            <person name="Sanchez-Ramirez S."/>
            <person name="Szollosi G.J."/>
            <person name="Szarkandi J.G."/>
            <person name="Papp V."/>
            <person name="Albert L."/>
            <person name="Andreopoulos W."/>
            <person name="Angelini C."/>
            <person name="Antonin V."/>
            <person name="Barry K.W."/>
            <person name="Bougher N.L."/>
            <person name="Buchanan P."/>
            <person name="Buyck B."/>
            <person name="Bense V."/>
            <person name="Catcheside P."/>
            <person name="Chovatia M."/>
            <person name="Cooper J."/>
            <person name="Damon W."/>
            <person name="Desjardin D."/>
            <person name="Finy P."/>
            <person name="Geml J."/>
            <person name="Haridas S."/>
            <person name="Hughes K."/>
            <person name="Justo A."/>
            <person name="Karasinski D."/>
            <person name="Kautmanova I."/>
            <person name="Kiss B."/>
            <person name="Kocsube S."/>
            <person name="Kotiranta H."/>
            <person name="LaButti K.M."/>
            <person name="Lechner B.E."/>
            <person name="Liimatainen K."/>
            <person name="Lipzen A."/>
            <person name="Lukacs Z."/>
            <person name="Mihaltcheva S."/>
            <person name="Morgado L.N."/>
            <person name="Niskanen T."/>
            <person name="Noordeloos M.E."/>
            <person name="Ohm R.A."/>
            <person name="Ortiz-Santana B."/>
            <person name="Ovrebo C."/>
            <person name="Racz N."/>
            <person name="Riley R."/>
            <person name="Savchenko A."/>
            <person name="Shiryaev A."/>
            <person name="Soop K."/>
            <person name="Spirin V."/>
            <person name="Szebenyi C."/>
            <person name="Tomsovsky M."/>
            <person name="Tulloss R.E."/>
            <person name="Uehling J."/>
            <person name="Grigoriev I.V."/>
            <person name="Vagvolgyi C."/>
            <person name="Papp T."/>
            <person name="Martin F.M."/>
            <person name="Miettinen O."/>
            <person name="Hibbett D.S."/>
            <person name="Nagy L.G."/>
        </authorList>
    </citation>
    <scope>NUCLEOTIDE SEQUENCE [LARGE SCALE GENOMIC DNA]</scope>
    <source>
        <strain evidence="2 3">CBS 962.96</strain>
    </source>
</reference>
<keyword evidence="3" id="KW-1185">Reference proteome</keyword>
<evidence type="ECO:0000256" key="1">
    <source>
        <dbReference type="SAM" id="MobiDB-lite"/>
    </source>
</evidence>
<name>A0A4S8MUT7_DENBC</name>
<dbReference type="AlphaFoldDB" id="A0A4S8MUT7"/>
<feature type="compositionally biased region" description="Low complexity" evidence="1">
    <location>
        <begin position="1"/>
        <end position="11"/>
    </location>
</feature>
<feature type="compositionally biased region" description="Low complexity" evidence="1">
    <location>
        <begin position="62"/>
        <end position="72"/>
    </location>
</feature>
<feature type="compositionally biased region" description="Polar residues" evidence="1">
    <location>
        <begin position="89"/>
        <end position="111"/>
    </location>
</feature>
<feature type="compositionally biased region" description="Polar residues" evidence="1">
    <location>
        <begin position="169"/>
        <end position="189"/>
    </location>
</feature>